<dbReference type="AlphaFoldDB" id="A0A0A7KJ75"/>
<proteinExistence type="predicted"/>
<protein>
    <submittedName>
        <fullName evidence="2">Uncharacterized protein</fullName>
    </submittedName>
</protein>
<evidence type="ECO:0000313" key="3">
    <source>
        <dbReference type="Proteomes" id="UP000030634"/>
    </source>
</evidence>
<dbReference type="RefSeq" id="WP_039685862.1">
    <property type="nucleotide sequence ID" value="NZ_CP010028.1"/>
</dbReference>
<feature type="transmembrane region" description="Helical" evidence="1">
    <location>
        <begin position="57"/>
        <end position="75"/>
    </location>
</feature>
<evidence type="ECO:0000313" key="2">
    <source>
        <dbReference type="EMBL" id="AIZ46145.1"/>
    </source>
</evidence>
<reference evidence="3" key="1">
    <citation type="submission" date="2014-11" db="EMBL/GenBank/DDBJ databases">
        <title>Hymenobacter sp. DG25B genome submission.</title>
        <authorList>
            <person name="Jung H.-Y."/>
            <person name="Kim M.K."/>
            <person name="Srinivasan S."/>
            <person name="Lim S."/>
        </authorList>
    </citation>
    <scope>NUCLEOTIDE SEQUENCE [LARGE SCALE GENOMIC DNA]</scope>
    <source>
        <strain evidence="3">DY59</strain>
    </source>
</reference>
<keyword evidence="1" id="KW-1133">Transmembrane helix</keyword>
<keyword evidence="1" id="KW-0472">Membrane</keyword>
<name>A0A0A7KJ75_9DEIO</name>
<dbReference type="EMBL" id="CP010028">
    <property type="protein sequence ID" value="AIZ46145.1"/>
    <property type="molecule type" value="Genomic_DNA"/>
</dbReference>
<organism evidence="2 3">
    <name type="scientific">Deinococcus radiopugnans</name>
    <dbReference type="NCBI Taxonomy" id="57497"/>
    <lineage>
        <taxon>Bacteria</taxon>
        <taxon>Thermotogati</taxon>
        <taxon>Deinococcota</taxon>
        <taxon>Deinococci</taxon>
        <taxon>Deinococcales</taxon>
        <taxon>Deinococcaceae</taxon>
        <taxon>Deinococcus</taxon>
    </lineage>
</organism>
<sequence>MNLDAVPLENYRRPGPARLRLYLSLLLMLVLTAILGKKRDGDLGTVETLKRSSFARIMFMDIGALSTLGALYLALNGKTRVRVPAAVASLAVGSFSLLPALAYEDWKAMQEGADQPPQN</sequence>
<dbReference type="Proteomes" id="UP000030634">
    <property type="component" value="Chromosome"/>
</dbReference>
<dbReference type="STRING" id="1182571.QR90_15410"/>
<feature type="transmembrane region" description="Helical" evidence="1">
    <location>
        <begin position="81"/>
        <end position="103"/>
    </location>
</feature>
<evidence type="ECO:0000256" key="1">
    <source>
        <dbReference type="SAM" id="Phobius"/>
    </source>
</evidence>
<keyword evidence="1" id="KW-0812">Transmembrane</keyword>
<dbReference type="HOGENOM" id="CLU_166676_0_0_0"/>
<feature type="transmembrane region" description="Helical" evidence="1">
    <location>
        <begin position="20"/>
        <end position="36"/>
    </location>
</feature>
<gene>
    <name evidence="2" type="ORF">QR90_15410</name>
</gene>
<dbReference type="KEGG" id="dsw:QR90_15410"/>
<accession>A0A0A7KJ75</accession>